<evidence type="ECO:0000313" key="2">
    <source>
        <dbReference type="WBParaSite" id="ACAC_0000231301-mRNA-1"/>
    </source>
</evidence>
<dbReference type="Proteomes" id="UP000035642">
    <property type="component" value="Unassembled WGS sequence"/>
</dbReference>
<evidence type="ECO:0000313" key="1">
    <source>
        <dbReference type="Proteomes" id="UP000035642"/>
    </source>
</evidence>
<reference evidence="2" key="2">
    <citation type="submission" date="2017-02" db="UniProtKB">
        <authorList>
            <consortium name="WormBaseParasite"/>
        </authorList>
    </citation>
    <scope>IDENTIFICATION</scope>
</reference>
<dbReference type="AlphaFoldDB" id="A0A0K0CXK2"/>
<organism evidence="1 2">
    <name type="scientific">Angiostrongylus cantonensis</name>
    <name type="common">Rat lungworm</name>
    <dbReference type="NCBI Taxonomy" id="6313"/>
    <lineage>
        <taxon>Eukaryota</taxon>
        <taxon>Metazoa</taxon>
        <taxon>Ecdysozoa</taxon>
        <taxon>Nematoda</taxon>
        <taxon>Chromadorea</taxon>
        <taxon>Rhabditida</taxon>
        <taxon>Rhabditina</taxon>
        <taxon>Rhabditomorpha</taxon>
        <taxon>Strongyloidea</taxon>
        <taxon>Metastrongylidae</taxon>
        <taxon>Angiostrongylus</taxon>
    </lineage>
</organism>
<name>A0A0K0CXK2_ANGCA</name>
<proteinExistence type="predicted"/>
<keyword evidence="1" id="KW-1185">Reference proteome</keyword>
<reference evidence="1" key="1">
    <citation type="submission" date="2012-09" db="EMBL/GenBank/DDBJ databases">
        <authorList>
            <person name="Martin A.A."/>
        </authorList>
    </citation>
    <scope>NUCLEOTIDE SEQUENCE</scope>
</reference>
<sequence>MYRTTGSMQAFRIENIRKKERMRAGVFVPVRPERVGRLYDYTESEYLFMAIASVAALRRIAPKTAIMTAVLTPKVFLYSDDGLINCYGEGVKQLWLTA</sequence>
<accession>A0A0K0CXK2</accession>
<dbReference type="WBParaSite" id="ACAC_0000231301-mRNA-1">
    <property type="protein sequence ID" value="ACAC_0000231301-mRNA-1"/>
    <property type="gene ID" value="ACAC_0000231301"/>
</dbReference>
<protein>
    <submittedName>
        <fullName evidence="2">PrgI family protein</fullName>
    </submittedName>
</protein>